<comment type="caution">
    <text evidence="1">The sequence shown here is derived from an EMBL/GenBank/DDBJ whole genome shotgun (WGS) entry which is preliminary data.</text>
</comment>
<evidence type="ECO:0000313" key="1">
    <source>
        <dbReference type="EMBL" id="KAI0064940.1"/>
    </source>
</evidence>
<reference evidence="1" key="2">
    <citation type="journal article" date="2022" name="New Phytol.">
        <title>Evolutionary transition to the ectomycorrhizal habit in the genomes of a hyperdiverse lineage of mushroom-forming fungi.</title>
        <authorList>
            <person name="Looney B."/>
            <person name="Miyauchi S."/>
            <person name="Morin E."/>
            <person name="Drula E."/>
            <person name="Courty P.E."/>
            <person name="Kohler A."/>
            <person name="Kuo A."/>
            <person name="LaButti K."/>
            <person name="Pangilinan J."/>
            <person name="Lipzen A."/>
            <person name="Riley R."/>
            <person name="Andreopoulos W."/>
            <person name="He G."/>
            <person name="Johnson J."/>
            <person name="Nolan M."/>
            <person name="Tritt A."/>
            <person name="Barry K.W."/>
            <person name="Grigoriev I.V."/>
            <person name="Nagy L.G."/>
            <person name="Hibbett D."/>
            <person name="Henrissat B."/>
            <person name="Matheny P.B."/>
            <person name="Labbe J."/>
            <person name="Martin F.M."/>
        </authorList>
    </citation>
    <scope>NUCLEOTIDE SEQUENCE</scope>
    <source>
        <strain evidence="1">HHB10654</strain>
    </source>
</reference>
<evidence type="ECO:0000313" key="2">
    <source>
        <dbReference type="Proteomes" id="UP000814140"/>
    </source>
</evidence>
<name>A0ACB8T851_9AGAM</name>
<dbReference type="Proteomes" id="UP000814140">
    <property type="component" value="Unassembled WGS sequence"/>
</dbReference>
<keyword evidence="2" id="KW-1185">Reference proteome</keyword>
<organism evidence="1 2">
    <name type="scientific">Artomyces pyxidatus</name>
    <dbReference type="NCBI Taxonomy" id="48021"/>
    <lineage>
        <taxon>Eukaryota</taxon>
        <taxon>Fungi</taxon>
        <taxon>Dikarya</taxon>
        <taxon>Basidiomycota</taxon>
        <taxon>Agaricomycotina</taxon>
        <taxon>Agaricomycetes</taxon>
        <taxon>Russulales</taxon>
        <taxon>Auriscalpiaceae</taxon>
        <taxon>Artomyces</taxon>
    </lineage>
</organism>
<gene>
    <name evidence="1" type="ORF">BV25DRAFT_209730</name>
</gene>
<proteinExistence type="predicted"/>
<dbReference type="EMBL" id="MU277197">
    <property type="protein sequence ID" value="KAI0064940.1"/>
    <property type="molecule type" value="Genomic_DNA"/>
</dbReference>
<sequence>MSRQDHIERTESEDDYDEFESDIDANIFDIRGALSSPTVVTYTAEDLHIMIHEGEVDLDPPYQREVVWNSAKQMAIIDSLYHNYWVPPVVFAVMYDEEAGEESRLCVDGKQRLTSIQKFFDGQIASDRDPDTRELWWYTASAATKASGRAVIPDEFKRKFAQLKITCVEYQNLTPAAEREVFQRVQLGVSLTTAEKLQAISSVRAHWVNNLDNRYVSIENGLADIIDFDQTRGRKFQNLAHMVYCCDGIPDERVPTPGKVEKWLSDGKDFLNTFKTRVVDVLTKIWRMASDVQYNHGFVMKPKVAPIEFVYIGVLLFVMIDDFTVSEQADAVLALRQDIRKKHADIRTNARVGADCWKIIDRLSKGVANTTASGGRKGSKRKAAVDEEWRPSRPQRVKRRPKGRD</sequence>
<protein>
    <submittedName>
        <fullName evidence="1">Uncharacterized protein</fullName>
    </submittedName>
</protein>
<reference evidence="1" key="1">
    <citation type="submission" date="2021-03" db="EMBL/GenBank/DDBJ databases">
        <authorList>
            <consortium name="DOE Joint Genome Institute"/>
            <person name="Ahrendt S."/>
            <person name="Looney B.P."/>
            <person name="Miyauchi S."/>
            <person name="Morin E."/>
            <person name="Drula E."/>
            <person name="Courty P.E."/>
            <person name="Chicoki N."/>
            <person name="Fauchery L."/>
            <person name="Kohler A."/>
            <person name="Kuo A."/>
            <person name="Labutti K."/>
            <person name="Pangilinan J."/>
            <person name="Lipzen A."/>
            <person name="Riley R."/>
            <person name="Andreopoulos W."/>
            <person name="He G."/>
            <person name="Johnson J."/>
            <person name="Barry K.W."/>
            <person name="Grigoriev I.V."/>
            <person name="Nagy L."/>
            <person name="Hibbett D."/>
            <person name="Henrissat B."/>
            <person name="Matheny P.B."/>
            <person name="Labbe J."/>
            <person name="Martin F."/>
        </authorList>
    </citation>
    <scope>NUCLEOTIDE SEQUENCE</scope>
    <source>
        <strain evidence="1">HHB10654</strain>
    </source>
</reference>
<accession>A0ACB8T851</accession>